<dbReference type="CDD" id="cd18793">
    <property type="entry name" value="SF2_C_SNF"/>
    <property type="match status" value="1"/>
</dbReference>
<comment type="caution">
    <text evidence="7">The sequence shown here is derived from an EMBL/GenBank/DDBJ whole genome shotgun (WGS) entry which is preliminary data.</text>
</comment>
<dbReference type="InterPro" id="IPR057342">
    <property type="entry name" value="DEXDc_RapA"/>
</dbReference>
<dbReference type="Gene3D" id="3.40.50.300">
    <property type="entry name" value="P-loop containing nucleotide triphosphate hydrolases"/>
    <property type="match status" value="1"/>
</dbReference>
<keyword evidence="4" id="KW-0067">ATP-binding</keyword>
<evidence type="ECO:0000256" key="2">
    <source>
        <dbReference type="ARBA" id="ARBA00022801"/>
    </source>
</evidence>
<dbReference type="Proteomes" id="UP000190959">
    <property type="component" value="Unassembled WGS sequence"/>
</dbReference>
<dbReference type="AlphaFoldDB" id="A0A1S9N5Y2"/>
<dbReference type="InterPro" id="IPR049730">
    <property type="entry name" value="SNF2/RAD54-like_C"/>
</dbReference>
<dbReference type="SMART" id="SM00487">
    <property type="entry name" value="DEXDc"/>
    <property type="match status" value="1"/>
</dbReference>
<dbReference type="EMBL" id="MWMH01000004">
    <property type="protein sequence ID" value="OOP72845.1"/>
    <property type="molecule type" value="Genomic_DNA"/>
</dbReference>
<dbReference type="NCBIfam" id="NF038318">
    <property type="entry name" value="DISARM_DrmD_b"/>
    <property type="match status" value="1"/>
</dbReference>
<dbReference type="GO" id="GO:0016787">
    <property type="term" value="F:hydrolase activity"/>
    <property type="evidence" value="ECO:0007669"/>
    <property type="project" value="UniProtKB-KW"/>
</dbReference>
<evidence type="ECO:0000313" key="8">
    <source>
        <dbReference type="Proteomes" id="UP000190959"/>
    </source>
</evidence>
<organism evidence="7 8">
    <name type="scientific">Clostridium beijerinckii</name>
    <name type="common">Clostridium MP</name>
    <dbReference type="NCBI Taxonomy" id="1520"/>
    <lineage>
        <taxon>Bacteria</taxon>
        <taxon>Bacillati</taxon>
        <taxon>Bacillota</taxon>
        <taxon>Clostridia</taxon>
        <taxon>Eubacteriales</taxon>
        <taxon>Clostridiaceae</taxon>
        <taxon>Clostridium</taxon>
    </lineage>
</organism>
<evidence type="ECO:0000259" key="6">
    <source>
        <dbReference type="PROSITE" id="PS51194"/>
    </source>
</evidence>
<dbReference type="RefSeq" id="WP_078115932.1">
    <property type="nucleotide sequence ID" value="NZ_MWMH01000004.1"/>
</dbReference>
<proteinExistence type="predicted"/>
<feature type="domain" description="Helicase ATP-binding" evidence="5">
    <location>
        <begin position="44"/>
        <end position="209"/>
    </location>
</feature>
<dbReference type="InterPro" id="IPR001650">
    <property type="entry name" value="Helicase_C-like"/>
</dbReference>
<dbReference type="SMART" id="SM00490">
    <property type="entry name" value="HELICc"/>
    <property type="match status" value="1"/>
</dbReference>
<dbReference type="GO" id="GO:0005524">
    <property type="term" value="F:ATP binding"/>
    <property type="evidence" value="ECO:0007669"/>
    <property type="project" value="UniProtKB-KW"/>
</dbReference>
<dbReference type="SUPFAM" id="SSF52540">
    <property type="entry name" value="P-loop containing nucleoside triphosphate hydrolases"/>
    <property type="match status" value="2"/>
</dbReference>
<accession>A0A1S9N5Y2</accession>
<keyword evidence="3 7" id="KW-0347">Helicase</keyword>
<evidence type="ECO:0000256" key="1">
    <source>
        <dbReference type="ARBA" id="ARBA00022741"/>
    </source>
</evidence>
<keyword evidence="1" id="KW-0547">Nucleotide-binding</keyword>
<protein>
    <submittedName>
        <fullName evidence="7">DNA/RNA helicase, superfamily II, SNF2 family protein</fullName>
    </submittedName>
</protein>
<evidence type="ECO:0000259" key="5">
    <source>
        <dbReference type="PROSITE" id="PS51192"/>
    </source>
</evidence>
<keyword evidence="2" id="KW-0378">Hydrolase</keyword>
<reference evidence="7 8" key="1">
    <citation type="submission" date="2017-02" db="EMBL/GenBank/DDBJ databases">
        <title>Genome sequence of Clostridium beijerinckii Br21.</title>
        <authorList>
            <person name="Fonseca B.C."/>
            <person name="Guazzaroni M.E."/>
            <person name="Riano-Pachon D.M."/>
            <person name="Reginatto V."/>
        </authorList>
    </citation>
    <scope>NUCLEOTIDE SEQUENCE [LARGE SCALE GENOMIC DNA]</scope>
    <source>
        <strain evidence="7 8">Br21</strain>
    </source>
</reference>
<gene>
    <name evidence="7" type="ORF">CBEIBR21_13590</name>
</gene>
<dbReference type="PANTHER" id="PTHR10799">
    <property type="entry name" value="SNF2/RAD54 HELICASE FAMILY"/>
    <property type="match status" value="1"/>
</dbReference>
<name>A0A1S9N5Y2_CLOBE</name>
<dbReference type="Pfam" id="PF00176">
    <property type="entry name" value="SNF2-rel_dom"/>
    <property type="match status" value="1"/>
</dbReference>
<dbReference type="InterPro" id="IPR027417">
    <property type="entry name" value="P-loop_NTPase"/>
</dbReference>
<dbReference type="PROSITE" id="PS51194">
    <property type="entry name" value="HELICASE_CTER"/>
    <property type="match status" value="1"/>
</dbReference>
<dbReference type="GO" id="GO:0004386">
    <property type="term" value="F:helicase activity"/>
    <property type="evidence" value="ECO:0007669"/>
    <property type="project" value="UniProtKB-KW"/>
</dbReference>
<dbReference type="InterPro" id="IPR014001">
    <property type="entry name" value="Helicase_ATP-bd"/>
</dbReference>
<evidence type="ECO:0000256" key="4">
    <source>
        <dbReference type="ARBA" id="ARBA00022840"/>
    </source>
</evidence>
<sequence>MGDNIFIQHYASIKKEFLKNNPYSCLIGSNIDVNPHQVEAFCSAVSSLKTGGIILADEVGLGKTIEAGLVLKYVIQNGSKRILLIMPSNLRKQWQIELEEKFNIYSTIVDSYNMEEYYEKVDSENENVAVIICSYNYASKRNDIFSKTAWDFIVFDEAHKLRNVHKSGTKTSKNLYQLTKGIPKILLTATPIQNNLLDLYGLVYFIDEKIFFDKQIYGKRYLKDKNYEELKKQINQVIHRTLRKDVAEYLSFKERICITVDFKLSPSEAILYKMVNDYLKREILYSIPSSNRTLITVVIRKLLASSSHAVADTFEVLKDRLVLLKESTRIESVDKGLDYFFSYLDDDSEDEEEDKITELYDKEKVNEFIQHEIDIVSNIIKLAKSIDKNAKANALFKALSIAFERQNELEINEKVVIFTESVRTQEYLFNELVKNGYENEVLIFNGNTSDKLTGDIYRAWKAKNFGKVFGSRNVEVKHAIVDYFKNNCKILLLTDAGSEGLNLQFCNTVINYDLPWNPQKIEQRIGRCHRYGQKNDTVVINLLNTENLADRRVYEILSQKFMLFEGVFGASDQAIGLLESGMNFEKRILQIYQNCDSIGEFNKEFKALEKDFERKRNTKFKELKSLLIEGNDNTKGEYYKKFLSDIFKYLDENESLKNVNKPNKKMDLPSAFKVRSSALNKYNLKHGYIFIGGFYNNDNIIYPVLNVFDERKNKVNLDEKGILDVIKNIDENIVEKIDIEENEVEKCGNDIYEELILNYYNQYQELIQYNDSKINNWSEIRKEQFNLEIEAITSEIQEIMEQCAATKVFKEKIDYKKKAEEREKERNNIIIKYHEAIQEIDNEADRLKEDFKKQFDINPYLIVRLILKF</sequence>
<dbReference type="CDD" id="cd18011">
    <property type="entry name" value="DEXDc_RapA"/>
    <property type="match status" value="1"/>
</dbReference>
<dbReference type="Pfam" id="PF00271">
    <property type="entry name" value="Helicase_C"/>
    <property type="match status" value="1"/>
</dbReference>
<dbReference type="Gene3D" id="3.40.50.10810">
    <property type="entry name" value="Tandem AAA-ATPase domain"/>
    <property type="match status" value="1"/>
</dbReference>
<evidence type="ECO:0000313" key="7">
    <source>
        <dbReference type="EMBL" id="OOP72845.1"/>
    </source>
</evidence>
<dbReference type="InterPro" id="IPR000330">
    <property type="entry name" value="SNF2_N"/>
</dbReference>
<dbReference type="PROSITE" id="PS51192">
    <property type="entry name" value="HELICASE_ATP_BIND_1"/>
    <property type="match status" value="1"/>
</dbReference>
<evidence type="ECO:0000256" key="3">
    <source>
        <dbReference type="ARBA" id="ARBA00022806"/>
    </source>
</evidence>
<dbReference type="InterPro" id="IPR038718">
    <property type="entry name" value="SNF2-like_sf"/>
</dbReference>
<feature type="domain" description="Helicase C-terminal" evidence="6">
    <location>
        <begin position="395"/>
        <end position="575"/>
    </location>
</feature>